<dbReference type="Proteomes" id="UP000001946">
    <property type="component" value="Chromosome"/>
</dbReference>
<name>Q24ZP7_DESHY</name>
<organism evidence="1 2">
    <name type="scientific">Desulfitobacterium hafniense (strain Y51)</name>
    <dbReference type="NCBI Taxonomy" id="138119"/>
    <lineage>
        <taxon>Bacteria</taxon>
        <taxon>Bacillati</taxon>
        <taxon>Bacillota</taxon>
        <taxon>Clostridia</taxon>
        <taxon>Eubacteriales</taxon>
        <taxon>Desulfitobacteriaceae</taxon>
        <taxon>Desulfitobacterium</taxon>
    </lineage>
</organism>
<keyword evidence="2" id="KW-1185">Reference proteome</keyword>
<reference evidence="1 2" key="1">
    <citation type="journal article" date="2006" name="J. Bacteriol.">
        <title>Complete genome sequence of the dehalorespiring bacterium Desulfitobacterium hafniense Y51 and comparison with Dehalococcoides ethenogenes 195.</title>
        <authorList>
            <person name="Nonaka H."/>
            <person name="Keresztes G."/>
            <person name="Shinoda Y."/>
            <person name="Ikenaga Y."/>
            <person name="Abe M."/>
            <person name="Naito K."/>
            <person name="Inatomi K."/>
            <person name="Furukawa K."/>
            <person name="Inui M."/>
            <person name="Yukawa H."/>
        </authorList>
    </citation>
    <scope>NUCLEOTIDE SEQUENCE [LARGE SCALE GENOMIC DNA]</scope>
    <source>
        <strain evidence="1 2">Y51</strain>
    </source>
</reference>
<evidence type="ECO:0000313" key="2">
    <source>
        <dbReference type="Proteomes" id="UP000001946"/>
    </source>
</evidence>
<accession>Q24ZP7</accession>
<proteinExistence type="predicted"/>
<protein>
    <submittedName>
        <fullName evidence="1">Uncharacterized protein</fullName>
    </submittedName>
</protein>
<dbReference type="eggNOG" id="COG3943">
    <property type="taxonomic scope" value="Bacteria"/>
</dbReference>
<dbReference type="EMBL" id="AP008230">
    <property type="protein sequence ID" value="BAE82495.1"/>
    <property type="molecule type" value="Genomic_DNA"/>
</dbReference>
<dbReference type="HOGENOM" id="CLU_2435987_0_0_9"/>
<dbReference type="AlphaFoldDB" id="Q24ZP7"/>
<sequence length="90" mass="10292">MLLISKGFPGVCTLQEAFLCSVAVRRISLYNGIYVLCRKALFYRVNITIHIKNIDEDEELNEKATCKEFLQVQIKSKVRPGNESQRTGKN</sequence>
<gene>
    <name evidence="1" type="ordered locus">DSY0706</name>
</gene>
<dbReference type="KEGG" id="dsy:DSY0706"/>
<evidence type="ECO:0000313" key="1">
    <source>
        <dbReference type="EMBL" id="BAE82495.1"/>
    </source>
</evidence>